<gene>
    <name evidence="2" type="ORF">SAMN04487967_1224</name>
</gene>
<dbReference type="Pfam" id="PF07883">
    <property type="entry name" value="Cupin_2"/>
    <property type="match status" value="1"/>
</dbReference>
<dbReference type="InterPro" id="IPR053146">
    <property type="entry name" value="QDO-like"/>
</dbReference>
<keyword evidence="3" id="KW-1185">Reference proteome</keyword>
<feature type="domain" description="Cupin type-2" evidence="1">
    <location>
        <begin position="42"/>
        <end position="103"/>
    </location>
</feature>
<evidence type="ECO:0000313" key="2">
    <source>
        <dbReference type="EMBL" id="SEH13219.1"/>
    </source>
</evidence>
<dbReference type="Proteomes" id="UP000199112">
    <property type="component" value="Unassembled WGS sequence"/>
</dbReference>
<dbReference type="PANTHER" id="PTHR36440">
    <property type="entry name" value="PUTATIVE (AFU_ORTHOLOGUE AFUA_8G07350)-RELATED"/>
    <property type="match status" value="1"/>
</dbReference>
<dbReference type="EMBL" id="FNWL01000001">
    <property type="protein sequence ID" value="SEH13219.1"/>
    <property type="molecule type" value="Genomic_DNA"/>
</dbReference>
<dbReference type="RefSeq" id="WP_139305380.1">
    <property type="nucleotide sequence ID" value="NZ_FNWL01000001.1"/>
</dbReference>
<dbReference type="SUPFAM" id="SSF51182">
    <property type="entry name" value="RmlC-like cupins"/>
    <property type="match status" value="1"/>
</dbReference>
<evidence type="ECO:0000313" key="3">
    <source>
        <dbReference type="Proteomes" id="UP000199112"/>
    </source>
</evidence>
<dbReference type="AlphaFoldDB" id="A0A1H6FQM5"/>
<dbReference type="Gene3D" id="2.60.120.10">
    <property type="entry name" value="Jelly Rolls"/>
    <property type="match status" value="1"/>
</dbReference>
<dbReference type="InterPro" id="IPR011051">
    <property type="entry name" value="RmlC_Cupin_sf"/>
</dbReference>
<evidence type="ECO:0000259" key="1">
    <source>
        <dbReference type="Pfam" id="PF07883"/>
    </source>
</evidence>
<reference evidence="3" key="1">
    <citation type="submission" date="2016-10" db="EMBL/GenBank/DDBJ databases">
        <authorList>
            <person name="Varghese N."/>
            <person name="Submissions S."/>
        </authorList>
    </citation>
    <scope>NUCLEOTIDE SEQUENCE [LARGE SCALE GENOMIC DNA]</scope>
    <source>
        <strain evidence="3">CGMCC 1.8981</strain>
    </source>
</reference>
<protein>
    <submittedName>
        <fullName evidence="2">Cupin domain protein</fullName>
    </submittedName>
</protein>
<dbReference type="OrthoDB" id="241629at2157"/>
<dbReference type="InterPro" id="IPR014710">
    <property type="entry name" value="RmlC-like_jellyroll"/>
</dbReference>
<dbReference type="PANTHER" id="PTHR36440:SF1">
    <property type="entry name" value="PUTATIVE (AFU_ORTHOLOGUE AFUA_8G07350)-RELATED"/>
    <property type="match status" value="1"/>
</dbReference>
<accession>A0A1H6FQM5</accession>
<name>A0A1H6FQM5_9EURY</name>
<sequence>MSEFTTPAFGTTTGAQAYEFLDTTSFVRVPSEATDGHHSVVEMRLREGHAPPMHVHERADEVIHVVDGELEAHTPDGVIVVAAGGSIVFPRGEEHSLVAREETTIVTSATPGGFDEFVKTAGEPTDDESVPSRPPDEDAIDRVMEAAPVHGIDIVGPPPGGSQ</sequence>
<organism evidence="2 3">
    <name type="scientific">Natronorubrum sediminis</name>
    <dbReference type="NCBI Taxonomy" id="640943"/>
    <lineage>
        <taxon>Archaea</taxon>
        <taxon>Methanobacteriati</taxon>
        <taxon>Methanobacteriota</taxon>
        <taxon>Stenosarchaea group</taxon>
        <taxon>Halobacteria</taxon>
        <taxon>Halobacteriales</taxon>
        <taxon>Natrialbaceae</taxon>
        <taxon>Natronorubrum</taxon>
    </lineage>
</organism>
<proteinExistence type="predicted"/>
<dbReference type="InterPro" id="IPR013096">
    <property type="entry name" value="Cupin_2"/>
</dbReference>